<dbReference type="EMBL" id="FNWO01000001">
    <property type="protein sequence ID" value="SEH25303.1"/>
    <property type="molecule type" value="Genomic_DNA"/>
</dbReference>
<name>A0A1H6GTY2_MAGFU</name>
<gene>
    <name evidence="1" type="ORF">SAMN04244559_00170</name>
</gene>
<dbReference type="Pfam" id="PF04314">
    <property type="entry name" value="PCuAC"/>
    <property type="match status" value="1"/>
</dbReference>
<dbReference type="Proteomes" id="UP000182983">
    <property type="component" value="Unassembled WGS sequence"/>
</dbReference>
<keyword evidence="2" id="KW-1185">Reference proteome</keyword>
<evidence type="ECO:0008006" key="3">
    <source>
        <dbReference type="Google" id="ProtNLM"/>
    </source>
</evidence>
<dbReference type="InterPro" id="IPR058248">
    <property type="entry name" value="Lxx211020-like"/>
</dbReference>
<dbReference type="SUPFAM" id="SSF110087">
    <property type="entry name" value="DR1885-like metal-binding protein"/>
    <property type="match status" value="1"/>
</dbReference>
<protein>
    <recommendedName>
        <fullName evidence="3">Copper chaperone PCu(A)C</fullName>
    </recommendedName>
</protein>
<dbReference type="Gene3D" id="2.60.40.1890">
    <property type="entry name" value="PCu(A)C copper chaperone"/>
    <property type="match status" value="1"/>
</dbReference>
<dbReference type="OrthoDB" id="9796962at2"/>
<sequence length="156" mass="16090">MKRFIGAVAIGSLVLGVPVLAAEIEIGNAFLRPPVVAGGNGAAFFTITNSGPADRLISAATPVARSVELHTHIRDGDVMRMRKVDSIAVPEQGRAELKPGGDHVMLFGLDPAVTAPGTRVPLTLTFDRAGPIQIEVPVAALPAAASGHRGAMQGDQ</sequence>
<organism evidence="1 2">
    <name type="scientific">Magnetospirillum fulvum</name>
    <name type="common">Rhodospirillum fulvum</name>
    <dbReference type="NCBI Taxonomy" id="1082"/>
    <lineage>
        <taxon>Bacteria</taxon>
        <taxon>Pseudomonadati</taxon>
        <taxon>Pseudomonadota</taxon>
        <taxon>Alphaproteobacteria</taxon>
        <taxon>Rhodospirillales</taxon>
        <taxon>Rhodospirillaceae</taxon>
        <taxon>Magnetospirillum</taxon>
    </lineage>
</organism>
<dbReference type="RefSeq" id="WP_074764588.1">
    <property type="nucleotide sequence ID" value="NZ_FNWO01000001.1"/>
</dbReference>
<dbReference type="PANTHER" id="PTHR36302:SF1">
    <property type="entry name" value="COPPER CHAPERONE PCU(A)C"/>
    <property type="match status" value="1"/>
</dbReference>
<dbReference type="InterPro" id="IPR036182">
    <property type="entry name" value="PCuAC_sf"/>
</dbReference>
<reference evidence="2" key="1">
    <citation type="submission" date="2016-10" db="EMBL/GenBank/DDBJ databases">
        <authorList>
            <person name="Varghese N."/>
            <person name="Submissions S."/>
        </authorList>
    </citation>
    <scope>NUCLEOTIDE SEQUENCE [LARGE SCALE GENOMIC DNA]</scope>
    <source>
        <strain evidence="2">DSM 13234</strain>
    </source>
</reference>
<dbReference type="InterPro" id="IPR007410">
    <property type="entry name" value="LpqE-like"/>
</dbReference>
<evidence type="ECO:0000313" key="2">
    <source>
        <dbReference type="Proteomes" id="UP000182983"/>
    </source>
</evidence>
<accession>A0A1H6GTY2</accession>
<proteinExistence type="predicted"/>
<evidence type="ECO:0000313" key="1">
    <source>
        <dbReference type="EMBL" id="SEH25303.1"/>
    </source>
</evidence>
<dbReference type="AlphaFoldDB" id="A0A1H6GTY2"/>
<dbReference type="PANTHER" id="PTHR36302">
    <property type="entry name" value="BLR7088 PROTEIN"/>
    <property type="match status" value="1"/>
</dbReference>